<feature type="compositionally biased region" description="Basic residues" evidence="4">
    <location>
        <begin position="817"/>
        <end position="826"/>
    </location>
</feature>
<feature type="compositionally biased region" description="Low complexity" evidence="4">
    <location>
        <begin position="592"/>
        <end position="605"/>
    </location>
</feature>
<feature type="compositionally biased region" description="Basic residues" evidence="4">
    <location>
        <begin position="880"/>
        <end position="895"/>
    </location>
</feature>
<keyword evidence="2 3" id="KW-0326">Glycosidase</keyword>
<organism evidence="6 7">
    <name type="scientific">Skeletonema marinoi</name>
    <dbReference type="NCBI Taxonomy" id="267567"/>
    <lineage>
        <taxon>Eukaryota</taxon>
        <taxon>Sar</taxon>
        <taxon>Stramenopiles</taxon>
        <taxon>Ochrophyta</taxon>
        <taxon>Bacillariophyta</taxon>
        <taxon>Coscinodiscophyceae</taxon>
        <taxon>Thalassiosirophycidae</taxon>
        <taxon>Thalassiosirales</taxon>
        <taxon>Skeletonemataceae</taxon>
        <taxon>Skeletonema</taxon>
        <taxon>Skeletonema marinoi-dohrnii complex</taxon>
    </lineage>
</organism>
<feature type="region of interest" description="Disordered" evidence="4">
    <location>
        <begin position="680"/>
        <end position="785"/>
    </location>
</feature>
<feature type="compositionally biased region" description="Polar residues" evidence="4">
    <location>
        <begin position="654"/>
        <end position="664"/>
    </location>
</feature>
<gene>
    <name evidence="6" type="ORF">QTG54_006887</name>
</gene>
<dbReference type="PROSITE" id="PS01095">
    <property type="entry name" value="GH18_1"/>
    <property type="match status" value="1"/>
</dbReference>
<feature type="compositionally biased region" description="Low complexity" evidence="4">
    <location>
        <begin position="827"/>
        <end position="836"/>
    </location>
</feature>
<dbReference type="InterPro" id="IPR050314">
    <property type="entry name" value="Glycosyl_Hydrlase_18"/>
</dbReference>
<dbReference type="EMBL" id="JATAAI010000011">
    <property type="protein sequence ID" value="KAK1742322.1"/>
    <property type="molecule type" value="Genomic_DNA"/>
</dbReference>
<dbReference type="GO" id="GO:0005576">
    <property type="term" value="C:extracellular region"/>
    <property type="evidence" value="ECO:0007669"/>
    <property type="project" value="TreeGrafter"/>
</dbReference>
<comment type="caution">
    <text evidence="6">The sequence shown here is derived from an EMBL/GenBank/DDBJ whole genome shotgun (WGS) entry which is preliminary data.</text>
</comment>
<dbReference type="Pfam" id="PF00704">
    <property type="entry name" value="Glyco_hydro_18"/>
    <property type="match status" value="1"/>
</dbReference>
<sequence>MIFSACPVTDKEFATQECFDKHRLRFVKDEFYGAPVDENFPERVMVAPFSLSFRKSAYEDKLFSADTTMLFRFQLELPPDFAGSFVLLQWYYVESNSSCLHEGYDQYPWPQAWIDSAGKGEYNFDGGLKDCADVLPSDGSKKDLSPLPEQFWNCAEISISPRAPSVEAKKEQLEKEKTIIGYYASWQYYDRTNFAVPANFDFTKYTRINFAFFQTNVDGDIWGTDEWADPITLFGEHNWAALDGREYCSWDGPNEKTCNRHFYEEGLIYQAKAAGAEVWPSIGGWSLSDPFPTMAASEVSREKFANKCIQLIEEYGFDGIDIDWEYPGYEAHSGTPEDKGNYNLLLQKLREKLDDLGEKSGKFYGLTAALPCGTNHIQNIDIKTVSKYLSELNLMTYDFFGAWSPTTGTNAPLHDQSWGGEDTKGFSIDGCTKNWVAGGADPSKINIGLPFYGRSFRGATGLNQEHDGKADDGMWHEDEGSPQYFNIVNKLEREKNPWSTDQDLHVYRHEETSTQYAWYNIYGGVGLVSYDDEEAICDKTHYCMENELNGFIIWEISGDLMEDGSTPLIDTVHEKLRQGPKLDCKHFRYEGSLTPPSVTPTNSPTLRPSPRPTQISTPNPTKYPTKQSSMQPTLNSPPQKEPSLSPSKPPTRHPTMNPTPEPTSANVVESIQSFSTSVQMITPKPTTPKPSSNPTHSPPTPKPVQLISGTKSPTQRPSLRPTTKAPTPRPTMKRVEQIPRPIPVITNRPTNRPTPRVEQIPRPIPVITNRPTNRPTPRPSSSPIRNEMYSDAMALSFVTASVSAFVSPTPYSPPKPKTPRPTRKPQQRPTRVPTPQLSTISSITQLSVPMKGEDPKPPRNPLGASSFVETVKTQNQIRPMNKKAGKKKNKQKKIVKQYNAVKKGKKNKQKTKKRPTQ</sequence>
<feature type="domain" description="GH18" evidence="5">
    <location>
        <begin position="177"/>
        <end position="579"/>
    </location>
</feature>
<evidence type="ECO:0000256" key="3">
    <source>
        <dbReference type="RuleBase" id="RU000489"/>
    </source>
</evidence>
<evidence type="ECO:0000313" key="6">
    <source>
        <dbReference type="EMBL" id="KAK1742322.1"/>
    </source>
</evidence>
<protein>
    <submittedName>
        <fullName evidence="6">Chitinase</fullName>
        <ecNumber evidence="6">3.2.1.14</ecNumber>
    </submittedName>
</protein>
<dbReference type="CDD" id="cd06548">
    <property type="entry name" value="GH18_chitinase"/>
    <property type="match status" value="1"/>
</dbReference>
<dbReference type="Proteomes" id="UP001224775">
    <property type="component" value="Unassembled WGS sequence"/>
</dbReference>
<feature type="compositionally biased region" description="Polar residues" evidence="4">
    <location>
        <begin position="612"/>
        <end position="646"/>
    </location>
</feature>
<dbReference type="InterPro" id="IPR011583">
    <property type="entry name" value="Chitinase_II/V-like_cat"/>
</dbReference>
<feature type="compositionally biased region" description="Polar residues" evidence="4">
    <location>
        <begin position="867"/>
        <end position="878"/>
    </location>
</feature>
<dbReference type="SUPFAM" id="SSF51445">
    <property type="entry name" value="(Trans)glycosidases"/>
    <property type="match status" value="1"/>
</dbReference>
<feature type="region of interest" description="Disordered" evidence="4">
    <location>
        <begin position="587"/>
        <end position="664"/>
    </location>
</feature>
<dbReference type="AlphaFoldDB" id="A0AAD8YA40"/>
<evidence type="ECO:0000313" key="7">
    <source>
        <dbReference type="Proteomes" id="UP001224775"/>
    </source>
</evidence>
<dbReference type="PROSITE" id="PS51910">
    <property type="entry name" value="GH18_2"/>
    <property type="match status" value="1"/>
</dbReference>
<dbReference type="InterPro" id="IPR029070">
    <property type="entry name" value="Chitinase_insertion_sf"/>
</dbReference>
<feature type="compositionally biased region" description="Basic residues" evidence="4">
    <location>
        <begin position="902"/>
        <end position="917"/>
    </location>
</feature>
<dbReference type="GO" id="GO:0005975">
    <property type="term" value="P:carbohydrate metabolic process"/>
    <property type="evidence" value="ECO:0007669"/>
    <property type="project" value="InterPro"/>
</dbReference>
<evidence type="ECO:0000256" key="1">
    <source>
        <dbReference type="ARBA" id="ARBA00022801"/>
    </source>
</evidence>
<dbReference type="EC" id="3.2.1.14" evidence="6"/>
<feature type="compositionally biased region" description="Polar residues" evidence="4">
    <location>
        <begin position="707"/>
        <end position="717"/>
    </location>
</feature>
<keyword evidence="7" id="KW-1185">Reference proteome</keyword>
<dbReference type="GO" id="GO:0008843">
    <property type="term" value="F:endochitinase activity"/>
    <property type="evidence" value="ECO:0007669"/>
    <property type="project" value="UniProtKB-EC"/>
</dbReference>
<dbReference type="InterPro" id="IPR017853">
    <property type="entry name" value="GH"/>
</dbReference>
<accession>A0AAD8YA40</accession>
<dbReference type="GO" id="GO:0008061">
    <property type="term" value="F:chitin binding"/>
    <property type="evidence" value="ECO:0007669"/>
    <property type="project" value="InterPro"/>
</dbReference>
<feature type="region of interest" description="Disordered" evidence="4">
    <location>
        <begin position="808"/>
        <end position="917"/>
    </location>
</feature>
<evidence type="ECO:0000259" key="5">
    <source>
        <dbReference type="PROSITE" id="PS51910"/>
    </source>
</evidence>
<name>A0AAD8YA40_9STRA</name>
<evidence type="ECO:0000256" key="4">
    <source>
        <dbReference type="SAM" id="MobiDB-lite"/>
    </source>
</evidence>
<dbReference type="GO" id="GO:0006032">
    <property type="term" value="P:chitin catabolic process"/>
    <property type="evidence" value="ECO:0007669"/>
    <property type="project" value="TreeGrafter"/>
</dbReference>
<dbReference type="Gene3D" id="3.10.50.10">
    <property type="match status" value="1"/>
</dbReference>
<dbReference type="Gene3D" id="3.20.20.80">
    <property type="entry name" value="Glycosidases"/>
    <property type="match status" value="1"/>
</dbReference>
<feature type="compositionally biased region" description="Polar residues" evidence="4">
    <location>
        <begin position="837"/>
        <end position="847"/>
    </location>
</feature>
<dbReference type="PANTHER" id="PTHR11177">
    <property type="entry name" value="CHITINASE"/>
    <property type="match status" value="1"/>
</dbReference>
<proteinExistence type="predicted"/>
<dbReference type="PANTHER" id="PTHR11177:SF317">
    <property type="entry name" value="CHITINASE 12-RELATED"/>
    <property type="match status" value="1"/>
</dbReference>
<reference evidence="6" key="1">
    <citation type="submission" date="2023-06" db="EMBL/GenBank/DDBJ databases">
        <title>Survivors Of The Sea: Transcriptome response of Skeletonema marinoi to long-term dormancy.</title>
        <authorList>
            <person name="Pinder M.I.M."/>
            <person name="Kourtchenko O."/>
            <person name="Robertson E.K."/>
            <person name="Larsson T."/>
            <person name="Maumus F."/>
            <person name="Osuna-Cruz C.M."/>
            <person name="Vancaester E."/>
            <person name="Stenow R."/>
            <person name="Vandepoele K."/>
            <person name="Ploug H."/>
            <person name="Bruchert V."/>
            <person name="Godhe A."/>
            <person name="Topel M."/>
        </authorList>
    </citation>
    <scope>NUCLEOTIDE SEQUENCE</scope>
    <source>
        <strain evidence="6">R05AC</strain>
    </source>
</reference>
<dbReference type="SMART" id="SM00636">
    <property type="entry name" value="Glyco_18"/>
    <property type="match status" value="1"/>
</dbReference>
<keyword evidence="1 3" id="KW-0378">Hydrolase</keyword>
<dbReference type="InterPro" id="IPR001223">
    <property type="entry name" value="Glyco_hydro18_cat"/>
</dbReference>
<evidence type="ECO:0000256" key="2">
    <source>
        <dbReference type="ARBA" id="ARBA00023295"/>
    </source>
</evidence>
<dbReference type="InterPro" id="IPR001579">
    <property type="entry name" value="Glyco_hydro_18_chit_AS"/>
</dbReference>